<comment type="caution">
    <text evidence="2">The sequence shown here is derived from an EMBL/GenBank/DDBJ whole genome shotgun (WGS) entry which is preliminary data.</text>
</comment>
<dbReference type="EMBL" id="JAGYWB010000017">
    <property type="protein sequence ID" value="KAI0493489.1"/>
    <property type="molecule type" value="Genomic_DNA"/>
</dbReference>
<evidence type="ECO:0000313" key="2">
    <source>
        <dbReference type="EMBL" id="KAI0493489.1"/>
    </source>
</evidence>
<evidence type="ECO:0000256" key="1">
    <source>
        <dbReference type="SAM" id="Phobius"/>
    </source>
</evidence>
<protein>
    <recommendedName>
        <fullName evidence="4">Transmembrane protein</fullName>
    </recommendedName>
</protein>
<gene>
    <name evidence="2" type="ORF">KFK09_023607</name>
</gene>
<reference evidence="2" key="1">
    <citation type="journal article" date="2022" name="Front. Genet.">
        <title>Chromosome-Scale Assembly of the Dendrobium nobile Genome Provides Insights Into the Molecular Mechanism of the Biosynthesis of the Medicinal Active Ingredient of Dendrobium.</title>
        <authorList>
            <person name="Xu Q."/>
            <person name="Niu S.-C."/>
            <person name="Li K.-L."/>
            <person name="Zheng P.-J."/>
            <person name="Zhang X.-J."/>
            <person name="Jia Y."/>
            <person name="Liu Y."/>
            <person name="Niu Y.-X."/>
            <person name="Yu L.-H."/>
            <person name="Chen D.-F."/>
            <person name="Zhang G.-Q."/>
        </authorList>
    </citation>
    <scope>NUCLEOTIDE SEQUENCE</scope>
    <source>
        <tissue evidence="2">Leaf</tissue>
    </source>
</reference>
<keyword evidence="1" id="KW-1133">Transmembrane helix</keyword>
<sequence length="145" mass="16666">MRDWMRGGFDDCLVYNSLCDATILEFLDLSNDFKFVDAEGLSICCSRTWGVLGEWMLGCLHNLLLYLLELGYWFMGFLNTLGSWLSSWYLLKLIFMVLFGLLISPSSCFYCSFCVNSRLYGDRFLGSFGYLCQADGVRLSRVLCH</sequence>
<keyword evidence="3" id="KW-1185">Reference proteome</keyword>
<evidence type="ECO:0008006" key="4">
    <source>
        <dbReference type="Google" id="ProtNLM"/>
    </source>
</evidence>
<dbReference type="Proteomes" id="UP000829196">
    <property type="component" value="Unassembled WGS sequence"/>
</dbReference>
<dbReference type="AlphaFoldDB" id="A0A8T3ABH6"/>
<evidence type="ECO:0000313" key="3">
    <source>
        <dbReference type="Proteomes" id="UP000829196"/>
    </source>
</evidence>
<organism evidence="2 3">
    <name type="scientific">Dendrobium nobile</name>
    <name type="common">Orchid</name>
    <dbReference type="NCBI Taxonomy" id="94219"/>
    <lineage>
        <taxon>Eukaryota</taxon>
        <taxon>Viridiplantae</taxon>
        <taxon>Streptophyta</taxon>
        <taxon>Embryophyta</taxon>
        <taxon>Tracheophyta</taxon>
        <taxon>Spermatophyta</taxon>
        <taxon>Magnoliopsida</taxon>
        <taxon>Liliopsida</taxon>
        <taxon>Asparagales</taxon>
        <taxon>Orchidaceae</taxon>
        <taxon>Epidendroideae</taxon>
        <taxon>Malaxideae</taxon>
        <taxon>Dendrobiinae</taxon>
        <taxon>Dendrobium</taxon>
    </lineage>
</organism>
<keyword evidence="1" id="KW-0472">Membrane</keyword>
<name>A0A8T3ABH6_DENNO</name>
<feature type="transmembrane region" description="Helical" evidence="1">
    <location>
        <begin position="93"/>
        <end position="115"/>
    </location>
</feature>
<accession>A0A8T3ABH6</accession>
<proteinExistence type="predicted"/>
<keyword evidence="1" id="KW-0812">Transmembrane</keyword>